<proteinExistence type="inferred from homology"/>
<dbReference type="SUPFAM" id="SSF49764">
    <property type="entry name" value="HSP20-like chaperones"/>
    <property type="match status" value="1"/>
</dbReference>
<sequence>MEKTIPISPSPDVLSPRAFFEQHFGQGAWEKQFLGANDDKAWDSLSKSPRSLFQFPPPATAPSIGQDKFYVELDMKDYTPEQITVKTIDGKKLVIHAKKVETLEVSGRKVTKEFSREYVIPPLVDYETISSYITAEGVLTVQSADQPPVQAAPPPALVKPSGRTGATGFKTKTTIGFNT</sequence>
<feature type="compositionally biased region" description="Polar residues" evidence="3">
    <location>
        <begin position="170"/>
        <end position="179"/>
    </location>
</feature>
<name>A0A6P4Y9J6_BRABE</name>
<protein>
    <submittedName>
        <fullName evidence="6">Heat shock protein beta-6-like</fullName>
    </submittedName>
</protein>
<evidence type="ECO:0000313" key="6">
    <source>
        <dbReference type="RefSeq" id="XP_019615487.1"/>
    </source>
</evidence>
<evidence type="ECO:0000313" key="5">
    <source>
        <dbReference type="Proteomes" id="UP000515135"/>
    </source>
</evidence>
<dbReference type="CDD" id="cd06526">
    <property type="entry name" value="metazoan_ACD"/>
    <property type="match status" value="1"/>
</dbReference>
<evidence type="ECO:0000256" key="3">
    <source>
        <dbReference type="SAM" id="MobiDB-lite"/>
    </source>
</evidence>
<dbReference type="GeneID" id="109463208"/>
<dbReference type="GO" id="GO:0005737">
    <property type="term" value="C:cytoplasm"/>
    <property type="evidence" value="ECO:0007669"/>
    <property type="project" value="TreeGrafter"/>
</dbReference>
<organism evidence="5 6">
    <name type="scientific">Branchiostoma belcheri</name>
    <name type="common">Amphioxus</name>
    <dbReference type="NCBI Taxonomy" id="7741"/>
    <lineage>
        <taxon>Eukaryota</taxon>
        <taxon>Metazoa</taxon>
        <taxon>Chordata</taxon>
        <taxon>Cephalochordata</taxon>
        <taxon>Leptocardii</taxon>
        <taxon>Amphioxiformes</taxon>
        <taxon>Branchiostomatidae</taxon>
        <taxon>Branchiostoma</taxon>
    </lineage>
</organism>
<dbReference type="GO" id="GO:0051082">
    <property type="term" value="F:unfolded protein binding"/>
    <property type="evidence" value="ECO:0007669"/>
    <property type="project" value="TreeGrafter"/>
</dbReference>
<dbReference type="GO" id="GO:0042026">
    <property type="term" value="P:protein refolding"/>
    <property type="evidence" value="ECO:0007669"/>
    <property type="project" value="TreeGrafter"/>
</dbReference>
<dbReference type="PANTHER" id="PTHR45640">
    <property type="entry name" value="HEAT SHOCK PROTEIN HSP-12.2-RELATED"/>
    <property type="match status" value="1"/>
</dbReference>
<dbReference type="InterPro" id="IPR001436">
    <property type="entry name" value="Alpha-crystallin/sHSP_animal"/>
</dbReference>
<gene>
    <name evidence="6" type="primary">LOC109463208</name>
</gene>
<dbReference type="RefSeq" id="XP_019615487.1">
    <property type="nucleotide sequence ID" value="XM_019759928.1"/>
</dbReference>
<dbReference type="OrthoDB" id="10060792at2759"/>
<comment type="similarity">
    <text evidence="1 2">Belongs to the small heat shock protein (HSP20) family.</text>
</comment>
<dbReference type="InterPro" id="IPR008978">
    <property type="entry name" value="HSP20-like_chaperone"/>
</dbReference>
<dbReference type="Gene3D" id="2.60.40.790">
    <property type="match status" value="1"/>
</dbReference>
<dbReference type="Pfam" id="PF00011">
    <property type="entry name" value="HSP20"/>
    <property type="match status" value="1"/>
</dbReference>
<keyword evidence="5" id="KW-1185">Reference proteome</keyword>
<dbReference type="GO" id="GO:0043066">
    <property type="term" value="P:negative regulation of apoptotic process"/>
    <property type="evidence" value="ECO:0007669"/>
    <property type="project" value="TreeGrafter"/>
</dbReference>
<dbReference type="GO" id="GO:0005634">
    <property type="term" value="C:nucleus"/>
    <property type="evidence" value="ECO:0007669"/>
    <property type="project" value="TreeGrafter"/>
</dbReference>
<dbReference type="InterPro" id="IPR002068">
    <property type="entry name" value="A-crystallin/Hsp20_dom"/>
</dbReference>
<dbReference type="KEGG" id="bbel:109463208"/>
<dbReference type="AlphaFoldDB" id="A0A6P4Y9J6"/>
<feature type="domain" description="SHSP" evidence="4">
    <location>
        <begin position="50"/>
        <end position="161"/>
    </location>
</feature>
<reference evidence="6" key="1">
    <citation type="submission" date="2025-08" db="UniProtKB">
        <authorList>
            <consortium name="RefSeq"/>
        </authorList>
    </citation>
    <scope>IDENTIFICATION</scope>
    <source>
        <tissue evidence="6">Gonad</tissue>
    </source>
</reference>
<dbReference type="PRINTS" id="PR00299">
    <property type="entry name" value="ACRYSTALLIN"/>
</dbReference>
<dbReference type="Proteomes" id="UP000515135">
    <property type="component" value="Unplaced"/>
</dbReference>
<feature type="region of interest" description="Disordered" evidence="3">
    <location>
        <begin position="146"/>
        <end position="179"/>
    </location>
</feature>
<dbReference type="PANTHER" id="PTHR45640:SF26">
    <property type="entry name" value="RE23625P"/>
    <property type="match status" value="1"/>
</dbReference>
<evidence type="ECO:0000256" key="1">
    <source>
        <dbReference type="PROSITE-ProRule" id="PRU00285"/>
    </source>
</evidence>
<dbReference type="PROSITE" id="PS01031">
    <property type="entry name" value="SHSP"/>
    <property type="match status" value="1"/>
</dbReference>
<dbReference type="GO" id="GO:0009408">
    <property type="term" value="P:response to heat"/>
    <property type="evidence" value="ECO:0007669"/>
    <property type="project" value="TreeGrafter"/>
</dbReference>
<evidence type="ECO:0000259" key="4">
    <source>
        <dbReference type="PROSITE" id="PS01031"/>
    </source>
</evidence>
<evidence type="ECO:0000256" key="2">
    <source>
        <dbReference type="RuleBase" id="RU003616"/>
    </source>
</evidence>
<accession>A0A6P4Y9J6</accession>